<dbReference type="KEGG" id="pdh:B9T62_20845"/>
<dbReference type="EMBL" id="CP021780">
    <property type="protein sequence ID" value="ASA23040.1"/>
    <property type="molecule type" value="Genomic_DNA"/>
</dbReference>
<evidence type="ECO:0000313" key="1">
    <source>
        <dbReference type="EMBL" id="ASA23040.1"/>
    </source>
</evidence>
<dbReference type="InterPro" id="IPR029083">
    <property type="entry name" value="Imm32"/>
</dbReference>
<dbReference type="OrthoDB" id="3387727at2"/>
<accession>A0A2Z2KIJ3</accession>
<gene>
    <name evidence="1" type="ORF">B9T62_20845</name>
</gene>
<sequence>MKININMPAYSSEMGFKLEWEDNFYIDCSVDKETVKISANQEGLISLANHLLNLAQGEVPLNTHLHFDDHNSLEEGSSQIIIEKVK</sequence>
<dbReference type="Proteomes" id="UP000249890">
    <property type="component" value="Chromosome"/>
</dbReference>
<dbReference type="AlphaFoldDB" id="A0A2Z2KIJ3"/>
<name>A0A2Z2KIJ3_9BACL</name>
<evidence type="ECO:0000313" key="2">
    <source>
        <dbReference type="Proteomes" id="UP000249890"/>
    </source>
</evidence>
<proteinExistence type="predicted"/>
<dbReference type="Pfam" id="PF15566">
    <property type="entry name" value="Imm32"/>
    <property type="match status" value="1"/>
</dbReference>
<organism evidence="1 2">
    <name type="scientific">Paenibacillus donghaensis</name>
    <dbReference type="NCBI Taxonomy" id="414771"/>
    <lineage>
        <taxon>Bacteria</taxon>
        <taxon>Bacillati</taxon>
        <taxon>Bacillota</taxon>
        <taxon>Bacilli</taxon>
        <taxon>Bacillales</taxon>
        <taxon>Paenibacillaceae</taxon>
        <taxon>Paenibacillus</taxon>
    </lineage>
</organism>
<dbReference type="RefSeq" id="WP_087917037.1">
    <property type="nucleotide sequence ID" value="NZ_CP021780.1"/>
</dbReference>
<keyword evidence="2" id="KW-1185">Reference proteome</keyword>
<protein>
    <submittedName>
        <fullName evidence="1">Uncharacterized protein</fullName>
    </submittedName>
</protein>
<reference evidence="1 2" key="1">
    <citation type="submission" date="2017-06" db="EMBL/GenBank/DDBJ databases">
        <title>Complete genome sequence of Paenibacillus donghaensis KCTC 13049T isolated from East Sea sediment, South Korea.</title>
        <authorList>
            <person name="Jung B.K."/>
            <person name="Hong S.-J."/>
            <person name="Shin J.-H."/>
        </authorList>
    </citation>
    <scope>NUCLEOTIDE SEQUENCE [LARGE SCALE GENOMIC DNA]</scope>
    <source>
        <strain evidence="1 2">KCTC 13049</strain>
    </source>
</reference>